<dbReference type="InterPro" id="IPR011990">
    <property type="entry name" value="TPR-like_helical_dom_sf"/>
</dbReference>
<dbReference type="PANTHER" id="PTHR45641:SF1">
    <property type="entry name" value="AAA+ ATPASE DOMAIN-CONTAINING PROTEIN"/>
    <property type="match status" value="1"/>
</dbReference>
<organism evidence="4 5">
    <name type="scientific">Cylindrotheca closterium</name>
    <dbReference type="NCBI Taxonomy" id="2856"/>
    <lineage>
        <taxon>Eukaryota</taxon>
        <taxon>Sar</taxon>
        <taxon>Stramenopiles</taxon>
        <taxon>Ochrophyta</taxon>
        <taxon>Bacillariophyta</taxon>
        <taxon>Bacillariophyceae</taxon>
        <taxon>Bacillariophycidae</taxon>
        <taxon>Bacillariales</taxon>
        <taxon>Bacillariaceae</taxon>
        <taxon>Cylindrotheca</taxon>
    </lineage>
</organism>
<sequence>METKIVTIADGINGGVYSIANERGWDYLMAKFKAHCLEHAHTKNRFLSYASLPAHGGIFTIVAGPVEYISFPSGGGGADDDMSQVTSPNEWHNHVQDDHRSSSSSWWSKKEGEEGRQTGTTTTTITKRRGKILQCIELPADFYKNRPDRKDAWKAHLGNDNLDVAEVCSQLAQDYMVHGNNIEAMKMYRKSLSIRQTFLGKNHPTISKTYSNIGTVYWMQGEHDEARRMHQLALTTRLEAIEERYSSATSDKSSTSSIWGNQVRYADGGETMKPCFYSALLSNGLDAPTSHRDESATTHTADTQASDKSSRYSRAQVSSTSALRTKSTFEHHVSSYLIQQ</sequence>
<dbReference type="AlphaFoldDB" id="A0AAD2CYX0"/>
<dbReference type="EMBL" id="CAKOGP040001557">
    <property type="protein sequence ID" value="CAJ1946058.1"/>
    <property type="molecule type" value="Genomic_DNA"/>
</dbReference>
<feature type="region of interest" description="Disordered" evidence="3">
    <location>
        <begin position="288"/>
        <end position="324"/>
    </location>
</feature>
<dbReference type="SMART" id="SM00028">
    <property type="entry name" value="TPR"/>
    <property type="match status" value="2"/>
</dbReference>
<gene>
    <name evidence="4" type="ORF">CYCCA115_LOCUS10199</name>
</gene>
<evidence type="ECO:0000313" key="5">
    <source>
        <dbReference type="Proteomes" id="UP001295423"/>
    </source>
</evidence>
<dbReference type="Proteomes" id="UP001295423">
    <property type="component" value="Unassembled WGS sequence"/>
</dbReference>
<evidence type="ECO:0000256" key="3">
    <source>
        <dbReference type="SAM" id="MobiDB-lite"/>
    </source>
</evidence>
<feature type="compositionally biased region" description="Basic and acidic residues" evidence="3">
    <location>
        <begin position="91"/>
        <end position="101"/>
    </location>
</feature>
<keyword evidence="5" id="KW-1185">Reference proteome</keyword>
<evidence type="ECO:0000256" key="1">
    <source>
        <dbReference type="ARBA" id="ARBA00022737"/>
    </source>
</evidence>
<comment type="caution">
    <text evidence="4">The sequence shown here is derived from an EMBL/GenBank/DDBJ whole genome shotgun (WGS) entry which is preliminary data.</text>
</comment>
<keyword evidence="1" id="KW-0677">Repeat</keyword>
<proteinExistence type="predicted"/>
<reference evidence="4" key="1">
    <citation type="submission" date="2023-08" db="EMBL/GenBank/DDBJ databases">
        <authorList>
            <person name="Audoor S."/>
            <person name="Bilcke G."/>
        </authorList>
    </citation>
    <scope>NUCLEOTIDE SEQUENCE</scope>
</reference>
<dbReference type="Gene3D" id="1.25.40.10">
    <property type="entry name" value="Tetratricopeptide repeat domain"/>
    <property type="match status" value="1"/>
</dbReference>
<evidence type="ECO:0008006" key="6">
    <source>
        <dbReference type="Google" id="ProtNLM"/>
    </source>
</evidence>
<accession>A0AAD2CYX0</accession>
<keyword evidence="2" id="KW-0802">TPR repeat</keyword>
<feature type="compositionally biased region" description="Polar residues" evidence="3">
    <location>
        <begin position="297"/>
        <end position="324"/>
    </location>
</feature>
<dbReference type="PANTHER" id="PTHR45641">
    <property type="entry name" value="TETRATRICOPEPTIDE REPEAT PROTEIN (AFU_ORTHOLOGUE AFUA_6G03870)"/>
    <property type="match status" value="1"/>
</dbReference>
<dbReference type="InterPro" id="IPR019734">
    <property type="entry name" value="TPR_rpt"/>
</dbReference>
<evidence type="ECO:0000256" key="2">
    <source>
        <dbReference type="ARBA" id="ARBA00022803"/>
    </source>
</evidence>
<name>A0AAD2CYX0_9STRA</name>
<protein>
    <recommendedName>
        <fullName evidence="6">Kinesin light chain</fullName>
    </recommendedName>
</protein>
<dbReference type="SUPFAM" id="SSF48452">
    <property type="entry name" value="TPR-like"/>
    <property type="match status" value="1"/>
</dbReference>
<evidence type="ECO:0000313" key="4">
    <source>
        <dbReference type="EMBL" id="CAJ1946058.1"/>
    </source>
</evidence>
<dbReference type="Pfam" id="PF13424">
    <property type="entry name" value="TPR_12"/>
    <property type="match status" value="1"/>
</dbReference>
<feature type="region of interest" description="Disordered" evidence="3">
    <location>
        <begin position="77"/>
        <end position="124"/>
    </location>
</feature>